<dbReference type="GO" id="GO:0005737">
    <property type="term" value="C:cytoplasm"/>
    <property type="evidence" value="ECO:0007669"/>
    <property type="project" value="UniProtKB-SubCell"/>
</dbReference>
<dbReference type="GO" id="GO:0008360">
    <property type="term" value="P:regulation of cell shape"/>
    <property type="evidence" value="ECO:0007669"/>
    <property type="project" value="UniProtKB-KW"/>
</dbReference>
<dbReference type="GO" id="GO:0005524">
    <property type="term" value="F:ATP binding"/>
    <property type="evidence" value="ECO:0007669"/>
    <property type="project" value="UniProtKB-UniRule"/>
</dbReference>
<protein>
    <recommendedName>
        <fullName evidence="9 10">UDP-N-acetylmuramoylalanine--D-glutamate ligase</fullName>
        <ecNumber evidence="9 10">6.3.2.9</ecNumber>
    </recommendedName>
    <alternativeName>
        <fullName evidence="9">D-glutamic acid-adding enzyme</fullName>
    </alternativeName>
    <alternativeName>
        <fullName evidence="9">UDP-N-acetylmuramoyl-L-alanyl-D-glutamate synthetase</fullName>
    </alternativeName>
</protein>
<keyword evidence="9 10" id="KW-0133">Cell shape</keyword>
<keyword evidence="5 9" id="KW-0132">Cell division</keyword>
<dbReference type="Proteomes" id="UP000297403">
    <property type="component" value="Unassembled WGS sequence"/>
</dbReference>
<name>A0AAQ2C8B6_9MICO</name>
<dbReference type="Gene3D" id="3.40.50.720">
    <property type="entry name" value="NAD(P)-binding Rossmann-like Domain"/>
    <property type="match status" value="1"/>
</dbReference>
<feature type="domain" description="Mur ligase C-terminal" evidence="11">
    <location>
        <begin position="365"/>
        <end position="484"/>
    </location>
</feature>
<dbReference type="GO" id="GO:0004326">
    <property type="term" value="F:tetrahydrofolylpolyglutamate synthase activity"/>
    <property type="evidence" value="ECO:0007669"/>
    <property type="project" value="InterPro"/>
</dbReference>
<dbReference type="PROSITE" id="PS01011">
    <property type="entry name" value="FOLYLPOLYGLU_SYNT_1"/>
    <property type="match status" value="1"/>
</dbReference>
<sequence length="525" mass="55008">MAGQLVTGRHSGGASPAAADAARLDGLTSWHSDWSGLRVGVLGLGVTGFAAADTLAELGAEVLVVAGTAPEQTIRLLDVIGAGLVQAAPATVPAELIEHRPDVLIASPGFHPDHPLLLWAATAGIPVWGDIELAWRLRDKVGAPAEWILVTGTNGKTTTVQLTATMLAAAGHRVAPCGNIGVPVLDAVRDPQGWDVLVVELSSYQLHHLPRTGPGALVPWASVCLNIADDHLDWHGSAKAYRDAKATVYANTKSACVYNKADAATMRMVEDADVVEGARAIGFGLGVPGPSDLGIVDGILCDRAFHEDRHETAVEITTVQDLRANGLSAPHLLADILAASALARSFGVPAAVIHDALEDFRLDAHRIEIVAEAAGIRWIDDSKATNPHAADASLTAFDSVVWLVGGLLKGVDIDQLVAGHVGHLRGAVIIGVDRSVLRDAFRRHAPELRVFEIEADDTGQVMPEAVRLAADLAETGDVVLLAPAAASMDQFTDYAQRGRLFAEAVHEYLGGDRGGDSASDPRAQA</sequence>
<comment type="similarity">
    <text evidence="9">Belongs to the MurCDEF family.</text>
</comment>
<dbReference type="GO" id="GO:0008764">
    <property type="term" value="F:UDP-N-acetylmuramoylalanine-D-glutamate ligase activity"/>
    <property type="evidence" value="ECO:0007669"/>
    <property type="project" value="UniProtKB-UniRule"/>
</dbReference>
<keyword evidence="9 10" id="KW-0961">Cell wall biogenesis/degradation</keyword>
<dbReference type="SUPFAM" id="SSF53244">
    <property type="entry name" value="MurD-like peptide ligases, peptide-binding domain"/>
    <property type="match status" value="1"/>
</dbReference>
<dbReference type="NCBIfam" id="TIGR01087">
    <property type="entry name" value="murD"/>
    <property type="match status" value="1"/>
</dbReference>
<feature type="binding site" evidence="9">
    <location>
        <begin position="152"/>
        <end position="158"/>
    </location>
    <ligand>
        <name>ATP</name>
        <dbReference type="ChEBI" id="CHEBI:30616"/>
    </ligand>
</feature>
<proteinExistence type="inferred from homology"/>
<evidence type="ECO:0000256" key="5">
    <source>
        <dbReference type="ARBA" id="ARBA00022618"/>
    </source>
</evidence>
<keyword evidence="8 9" id="KW-0131">Cell cycle</keyword>
<evidence type="ECO:0000256" key="6">
    <source>
        <dbReference type="ARBA" id="ARBA00022741"/>
    </source>
</evidence>
<evidence type="ECO:0000256" key="1">
    <source>
        <dbReference type="ARBA" id="ARBA00004496"/>
    </source>
</evidence>
<dbReference type="Pfam" id="PF02875">
    <property type="entry name" value="Mur_ligase_C"/>
    <property type="match status" value="1"/>
</dbReference>
<dbReference type="PANTHER" id="PTHR43692:SF1">
    <property type="entry name" value="UDP-N-ACETYLMURAMOYLALANINE--D-GLUTAMATE LIGASE"/>
    <property type="match status" value="1"/>
</dbReference>
<evidence type="ECO:0000256" key="2">
    <source>
        <dbReference type="ARBA" id="ARBA00004752"/>
    </source>
</evidence>
<comment type="pathway">
    <text evidence="2 9 10">Cell wall biogenesis; peptidoglycan biosynthesis.</text>
</comment>
<keyword evidence="3 9" id="KW-0963">Cytoplasm</keyword>
<comment type="subcellular location">
    <subcellularLocation>
        <location evidence="1 9 10">Cytoplasm</location>
    </subcellularLocation>
</comment>
<dbReference type="InterPro" id="IPR005762">
    <property type="entry name" value="MurD"/>
</dbReference>
<dbReference type="Gene3D" id="3.40.1190.10">
    <property type="entry name" value="Mur-like, catalytic domain"/>
    <property type="match status" value="1"/>
</dbReference>
<dbReference type="PANTHER" id="PTHR43692">
    <property type="entry name" value="UDP-N-ACETYLMURAMOYLALANINE--D-GLUTAMATE LIGASE"/>
    <property type="match status" value="1"/>
</dbReference>
<evidence type="ECO:0000256" key="10">
    <source>
        <dbReference type="RuleBase" id="RU003664"/>
    </source>
</evidence>
<dbReference type="SUPFAM" id="SSF51984">
    <property type="entry name" value="MurCD N-terminal domain"/>
    <property type="match status" value="1"/>
</dbReference>
<comment type="catalytic activity">
    <reaction evidence="9 10">
        <text>UDP-N-acetyl-alpha-D-muramoyl-L-alanine + D-glutamate + ATP = UDP-N-acetyl-alpha-D-muramoyl-L-alanyl-D-glutamate + ADP + phosphate + H(+)</text>
        <dbReference type="Rhea" id="RHEA:16429"/>
        <dbReference type="ChEBI" id="CHEBI:15378"/>
        <dbReference type="ChEBI" id="CHEBI:29986"/>
        <dbReference type="ChEBI" id="CHEBI:30616"/>
        <dbReference type="ChEBI" id="CHEBI:43474"/>
        <dbReference type="ChEBI" id="CHEBI:83898"/>
        <dbReference type="ChEBI" id="CHEBI:83900"/>
        <dbReference type="ChEBI" id="CHEBI:456216"/>
        <dbReference type="EC" id="6.3.2.9"/>
    </reaction>
</comment>
<dbReference type="InterPro" id="IPR013221">
    <property type="entry name" value="Mur_ligase_cen"/>
</dbReference>
<dbReference type="SUPFAM" id="SSF53623">
    <property type="entry name" value="MurD-like peptide ligases, catalytic domain"/>
    <property type="match status" value="1"/>
</dbReference>
<dbReference type="EC" id="6.3.2.9" evidence="9 10"/>
<dbReference type="AlphaFoldDB" id="A0AAQ2C8B6"/>
<organism evidence="13 14">
    <name type="scientific">Cryobacterium shii</name>
    <dbReference type="NCBI Taxonomy" id="1259235"/>
    <lineage>
        <taxon>Bacteria</taxon>
        <taxon>Bacillati</taxon>
        <taxon>Actinomycetota</taxon>
        <taxon>Actinomycetes</taxon>
        <taxon>Micrococcales</taxon>
        <taxon>Microbacteriaceae</taxon>
        <taxon>Cryobacterium</taxon>
    </lineage>
</organism>
<evidence type="ECO:0000256" key="7">
    <source>
        <dbReference type="ARBA" id="ARBA00022840"/>
    </source>
</evidence>
<accession>A0AAQ2C8B6</accession>
<dbReference type="GO" id="GO:0009252">
    <property type="term" value="P:peptidoglycan biosynthetic process"/>
    <property type="evidence" value="ECO:0007669"/>
    <property type="project" value="UniProtKB-UniRule"/>
</dbReference>
<dbReference type="InterPro" id="IPR004101">
    <property type="entry name" value="Mur_ligase_C"/>
</dbReference>
<dbReference type="GO" id="GO:0051301">
    <property type="term" value="P:cell division"/>
    <property type="evidence" value="ECO:0007669"/>
    <property type="project" value="UniProtKB-KW"/>
</dbReference>
<dbReference type="GO" id="GO:0071555">
    <property type="term" value="P:cell wall organization"/>
    <property type="evidence" value="ECO:0007669"/>
    <property type="project" value="UniProtKB-KW"/>
</dbReference>
<reference evidence="13 14" key="1">
    <citation type="submission" date="2019-03" db="EMBL/GenBank/DDBJ databases">
        <title>Genomics of glacier-inhabiting Cryobacterium strains.</title>
        <authorList>
            <person name="Liu Q."/>
            <person name="Xin Y.-H."/>
        </authorList>
    </citation>
    <scope>NUCLEOTIDE SEQUENCE [LARGE SCALE GENOMIC DNA]</scope>
    <source>
        <strain evidence="14">TMT1-22</strain>
    </source>
</reference>
<keyword evidence="4 9" id="KW-0436">Ligase</keyword>
<evidence type="ECO:0000259" key="11">
    <source>
        <dbReference type="Pfam" id="PF02875"/>
    </source>
</evidence>
<keyword evidence="9 10" id="KW-0573">Peptidoglycan synthesis</keyword>
<evidence type="ECO:0000259" key="12">
    <source>
        <dbReference type="Pfam" id="PF08245"/>
    </source>
</evidence>
<dbReference type="InterPro" id="IPR036615">
    <property type="entry name" value="Mur_ligase_C_dom_sf"/>
</dbReference>
<evidence type="ECO:0000256" key="4">
    <source>
        <dbReference type="ARBA" id="ARBA00022598"/>
    </source>
</evidence>
<evidence type="ECO:0000256" key="8">
    <source>
        <dbReference type="ARBA" id="ARBA00023306"/>
    </source>
</evidence>
<dbReference type="InterPro" id="IPR036565">
    <property type="entry name" value="Mur-like_cat_sf"/>
</dbReference>
<evidence type="ECO:0000313" key="14">
    <source>
        <dbReference type="Proteomes" id="UP000297403"/>
    </source>
</evidence>
<dbReference type="InterPro" id="IPR018109">
    <property type="entry name" value="Folylpolyglutamate_synth_CS"/>
</dbReference>
<dbReference type="HAMAP" id="MF_00639">
    <property type="entry name" value="MurD"/>
    <property type="match status" value="1"/>
</dbReference>
<evidence type="ECO:0000256" key="3">
    <source>
        <dbReference type="ARBA" id="ARBA00022490"/>
    </source>
</evidence>
<keyword evidence="14" id="KW-1185">Reference proteome</keyword>
<gene>
    <name evidence="9" type="primary">murD</name>
    <name evidence="13" type="ORF">E3O49_01820</name>
</gene>
<comment type="function">
    <text evidence="9 10">Cell wall formation. Catalyzes the addition of glutamate to the nucleotide precursor UDP-N-acetylmuramoyl-L-alanine (UMA).</text>
</comment>
<dbReference type="EMBL" id="SOFY01000011">
    <property type="protein sequence ID" value="TFC52051.1"/>
    <property type="molecule type" value="Genomic_DNA"/>
</dbReference>
<evidence type="ECO:0000313" key="13">
    <source>
        <dbReference type="EMBL" id="TFC52051.1"/>
    </source>
</evidence>
<dbReference type="Gene3D" id="3.90.190.20">
    <property type="entry name" value="Mur ligase, C-terminal domain"/>
    <property type="match status" value="1"/>
</dbReference>
<keyword evidence="7 9" id="KW-0067">ATP-binding</keyword>
<keyword evidence="6 9" id="KW-0547">Nucleotide-binding</keyword>
<comment type="caution">
    <text evidence="13">The sequence shown here is derived from an EMBL/GenBank/DDBJ whole genome shotgun (WGS) entry which is preliminary data.</text>
</comment>
<feature type="domain" description="Mur ligase central" evidence="12">
    <location>
        <begin position="150"/>
        <end position="272"/>
    </location>
</feature>
<evidence type="ECO:0000256" key="9">
    <source>
        <dbReference type="HAMAP-Rule" id="MF_00639"/>
    </source>
</evidence>
<dbReference type="Pfam" id="PF08245">
    <property type="entry name" value="Mur_ligase_M"/>
    <property type="match status" value="1"/>
</dbReference>